<organism evidence="1 2">
    <name type="scientific">Paenibacillus azoreducens</name>
    <dbReference type="NCBI Taxonomy" id="116718"/>
    <lineage>
        <taxon>Bacteria</taxon>
        <taxon>Bacillati</taxon>
        <taxon>Bacillota</taxon>
        <taxon>Bacilli</taxon>
        <taxon>Bacillales</taxon>
        <taxon>Paenibacillaceae</taxon>
        <taxon>Paenibacillus</taxon>
    </lineage>
</organism>
<dbReference type="Proteomes" id="UP000682811">
    <property type="component" value="Unassembled WGS sequence"/>
</dbReference>
<evidence type="ECO:0000313" key="1">
    <source>
        <dbReference type="EMBL" id="GIO46256.1"/>
    </source>
</evidence>
<name>A0A920CMG2_9BACL</name>
<comment type="caution">
    <text evidence="1">The sequence shown here is derived from an EMBL/GenBank/DDBJ whole genome shotgun (WGS) entry which is preliminary data.</text>
</comment>
<sequence>MLLYNQDPTQLAGISLSRFSFICIKGRIKIQKAVISDAEKLTEIMKKTFDEEARRWILNQEILDYNIQPPGYSSVEKV</sequence>
<dbReference type="AlphaFoldDB" id="A0A920CMG2"/>
<gene>
    <name evidence="1" type="ORF">J34TS1_10210</name>
</gene>
<reference evidence="1 2" key="1">
    <citation type="submission" date="2021-03" db="EMBL/GenBank/DDBJ databases">
        <title>Antimicrobial resistance genes in bacteria isolated from Japanese honey, and their potential for conferring macrolide and lincosamide resistance in the American foulbrood pathogen Paenibacillus larvae.</title>
        <authorList>
            <person name="Okamoto M."/>
            <person name="Kumagai M."/>
            <person name="Kanamori H."/>
            <person name="Takamatsu D."/>
        </authorList>
    </citation>
    <scope>NUCLEOTIDE SEQUENCE [LARGE SCALE GENOMIC DNA]</scope>
    <source>
        <strain evidence="1 2">J34TS1</strain>
    </source>
</reference>
<proteinExistence type="predicted"/>
<protein>
    <submittedName>
        <fullName evidence="1">Uncharacterized protein</fullName>
    </submittedName>
</protein>
<keyword evidence="2" id="KW-1185">Reference proteome</keyword>
<dbReference type="EMBL" id="BORT01000003">
    <property type="protein sequence ID" value="GIO46256.1"/>
    <property type="molecule type" value="Genomic_DNA"/>
</dbReference>
<evidence type="ECO:0000313" key="2">
    <source>
        <dbReference type="Proteomes" id="UP000682811"/>
    </source>
</evidence>
<accession>A0A920CMG2</accession>